<evidence type="ECO:0000313" key="4">
    <source>
        <dbReference type="Proteomes" id="UP000614047"/>
    </source>
</evidence>
<sequence length="531" mass="58150">MRERDGVVRGRPVRPDRGEGPVGYLAAILLLALVAAALVLSGAGGRIVGYVGAGICKVAQSGGLVDECPPPDPNGRNPQALDPDAPVQPCLAHSETTYLEETLTIPTKRVDVRTNSRGTLQLNKRVGPDGKVVWEVVDFTWGEGGVATPDVGGGPVKGGVWGGLMLTNGKVYGGFRTEEEARRFFDDLRNHRIGSEVKFSLRTNPLTGGFVWLGTRLPWVGDDFDRYMGGSEPDRPPTAEYMEGGVTGGFKAELRLSRVKVPLKGRGWLVSGSEANLQNGERTTYYTQRGEFEAGVQVEVGDIVQRLPAPLRQRAQQGMEDGLEAVLTAIERRFKSEFGNDFLLLPEHRAQLKAAIKVNPSIGLNYKHRGGTTWAVTEDKDGNVVGLSQVRNGQDILYARVDAKVESGNADGDRLDGTAGKQWILFAQRTLTEKRLDHSRQEDREIIDRYLLDGDTGRVERAWDEGAGTMGRTTYDNTGDTTKLEGRGAEGGRPKTRWGVFEIGRESERHTLQSAHYFKPGAGWVPWRSCR</sequence>
<proteinExistence type="predicted"/>
<evidence type="ECO:0000256" key="2">
    <source>
        <dbReference type="SAM" id="Phobius"/>
    </source>
</evidence>
<dbReference type="RefSeq" id="WP_197010122.1">
    <property type="nucleotide sequence ID" value="NZ_BAABES010000006.1"/>
</dbReference>
<comment type="caution">
    <text evidence="3">The sequence shown here is derived from an EMBL/GenBank/DDBJ whole genome shotgun (WGS) entry which is preliminary data.</text>
</comment>
<feature type="compositionally biased region" description="Basic and acidic residues" evidence="1">
    <location>
        <begin position="482"/>
        <end position="493"/>
    </location>
</feature>
<keyword evidence="2" id="KW-0472">Membrane</keyword>
<feature type="compositionally biased region" description="Polar residues" evidence="1">
    <location>
        <begin position="471"/>
        <end position="481"/>
    </location>
</feature>
<dbReference type="AlphaFoldDB" id="A0A931GPB5"/>
<gene>
    <name evidence="3" type="ORF">IW256_001342</name>
</gene>
<keyword evidence="4" id="KW-1185">Reference proteome</keyword>
<accession>A0A931GPB5</accession>
<feature type="region of interest" description="Disordered" evidence="1">
    <location>
        <begin position="470"/>
        <end position="495"/>
    </location>
</feature>
<name>A0A931GPB5_9ACTN</name>
<evidence type="ECO:0000313" key="3">
    <source>
        <dbReference type="EMBL" id="MBG6087229.1"/>
    </source>
</evidence>
<organism evidence="3 4">
    <name type="scientific">Actinomadura viridis</name>
    <dbReference type="NCBI Taxonomy" id="58110"/>
    <lineage>
        <taxon>Bacteria</taxon>
        <taxon>Bacillati</taxon>
        <taxon>Actinomycetota</taxon>
        <taxon>Actinomycetes</taxon>
        <taxon>Streptosporangiales</taxon>
        <taxon>Thermomonosporaceae</taxon>
        <taxon>Actinomadura</taxon>
    </lineage>
</organism>
<dbReference type="EMBL" id="JADOUA010000001">
    <property type="protein sequence ID" value="MBG6087229.1"/>
    <property type="molecule type" value="Genomic_DNA"/>
</dbReference>
<dbReference type="Proteomes" id="UP000614047">
    <property type="component" value="Unassembled WGS sequence"/>
</dbReference>
<keyword evidence="2" id="KW-0812">Transmembrane</keyword>
<reference evidence="3" key="1">
    <citation type="submission" date="2020-11" db="EMBL/GenBank/DDBJ databases">
        <title>Sequencing the genomes of 1000 actinobacteria strains.</title>
        <authorList>
            <person name="Klenk H.-P."/>
        </authorList>
    </citation>
    <scope>NUCLEOTIDE SEQUENCE</scope>
    <source>
        <strain evidence="3">DSM 43175</strain>
    </source>
</reference>
<evidence type="ECO:0000256" key="1">
    <source>
        <dbReference type="SAM" id="MobiDB-lite"/>
    </source>
</evidence>
<feature type="transmembrane region" description="Helical" evidence="2">
    <location>
        <begin position="21"/>
        <end position="40"/>
    </location>
</feature>
<protein>
    <submittedName>
        <fullName evidence="3">Uncharacterized protein</fullName>
    </submittedName>
</protein>
<keyword evidence="2" id="KW-1133">Transmembrane helix</keyword>